<dbReference type="InterPro" id="IPR001077">
    <property type="entry name" value="COMT_C"/>
</dbReference>
<dbReference type="PROSITE" id="PS51683">
    <property type="entry name" value="SAM_OMT_II"/>
    <property type="match status" value="1"/>
</dbReference>
<evidence type="ECO:0000256" key="2">
    <source>
        <dbReference type="ARBA" id="ARBA00022679"/>
    </source>
</evidence>
<dbReference type="AlphaFoldDB" id="A0AAJ0B5Q1"/>
<evidence type="ECO:0000256" key="1">
    <source>
        <dbReference type="ARBA" id="ARBA00022603"/>
    </source>
</evidence>
<accession>A0AAJ0B5Q1</accession>
<feature type="domain" description="O-methyltransferase C-terminal" evidence="4">
    <location>
        <begin position="239"/>
        <end position="384"/>
    </location>
</feature>
<dbReference type="GO" id="GO:0032259">
    <property type="term" value="P:methylation"/>
    <property type="evidence" value="ECO:0007669"/>
    <property type="project" value="UniProtKB-KW"/>
</dbReference>
<dbReference type="PANTHER" id="PTHR43712">
    <property type="entry name" value="PUTATIVE (AFU_ORTHOLOGUE AFUA_4G14580)-RELATED"/>
    <property type="match status" value="1"/>
</dbReference>
<dbReference type="SUPFAM" id="SSF53335">
    <property type="entry name" value="S-adenosyl-L-methionine-dependent methyltransferases"/>
    <property type="match status" value="1"/>
</dbReference>
<keyword evidence="2" id="KW-0808">Transferase</keyword>
<reference evidence="5" key="1">
    <citation type="submission" date="2023-06" db="EMBL/GenBank/DDBJ databases">
        <title>Genome-scale phylogeny and comparative genomics of the fungal order Sordariales.</title>
        <authorList>
            <consortium name="Lawrence Berkeley National Laboratory"/>
            <person name="Hensen N."/>
            <person name="Bonometti L."/>
            <person name="Westerberg I."/>
            <person name="Brannstrom I.O."/>
            <person name="Guillou S."/>
            <person name="Cros-Aarteil S."/>
            <person name="Calhoun S."/>
            <person name="Haridas S."/>
            <person name="Kuo A."/>
            <person name="Mondo S."/>
            <person name="Pangilinan J."/>
            <person name="Riley R."/>
            <person name="Labutti K."/>
            <person name="Andreopoulos B."/>
            <person name="Lipzen A."/>
            <person name="Chen C."/>
            <person name="Yanf M."/>
            <person name="Daum C."/>
            <person name="Ng V."/>
            <person name="Clum A."/>
            <person name="Steindorff A."/>
            <person name="Ohm R."/>
            <person name="Martin F."/>
            <person name="Silar P."/>
            <person name="Natvig D."/>
            <person name="Lalanne C."/>
            <person name="Gautier V."/>
            <person name="Ament-Velasquez S.L."/>
            <person name="Kruys A."/>
            <person name="Hutchinson M.I."/>
            <person name="Powell A.J."/>
            <person name="Barry K."/>
            <person name="Miller A.N."/>
            <person name="Grigoriev I.V."/>
            <person name="Debuchy R."/>
            <person name="Gladieux P."/>
            <person name="Thoren M.H."/>
            <person name="Johannesson H."/>
        </authorList>
    </citation>
    <scope>NUCLEOTIDE SEQUENCE</scope>
    <source>
        <strain evidence="5">PSN4</strain>
    </source>
</reference>
<keyword evidence="6" id="KW-1185">Reference proteome</keyword>
<gene>
    <name evidence="5" type="ORF">QBC47DRAFT_395153</name>
</gene>
<dbReference type="PANTHER" id="PTHR43712:SF16">
    <property type="entry name" value="O-METHYLTRANSFERASE ELCB"/>
    <property type="match status" value="1"/>
</dbReference>
<dbReference type="Proteomes" id="UP001239445">
    <property type="component" value="Unassembled WGS sequence"/>
</dbReference>
<evidence type="ECO:0000259" key="4">
    <source>
        <dbReference type="Pfam" id="PF00891"/>
    </source>
</evidence>
<dbReference type="Pfam" id="PF00891">
    <property type="entry name" value="Methyltransf_2"/>
    <property type="match status" value="1"/>
</dbReference>
<dbReference type="InterPro" id="IPR029063">
    <property type="entry name" value="SAM-dependent_MTases_sf"/>
</dbReference>
<sequence>MAADSTKVELHKELTAAAAELSSAVDAFGRNDELDNANRQKIVGAAQRILSSARDPNLQWMDDALEMGRLAATHLFQVWGGFGQLPKEGAISFVELAGKLDAETSLVGRVVGLLTSLGILQAVGGDSVAHTARSRVLVPENQLSILYQLMWDNNMVPYLHLEEYFDKYGRKEPQTVNHIPGTFARGCPEKPMFQYLGENPAFFKRFTIGMALIESGSPASGIYDFTWLVEKAKQEPERTVFVDVGGGSGHALLAIHDEFPGLPLERSVLQDRQELIDAVTAGGNPKMDKVQKVAIDFHAGQPTKGAMVYFIRRCLHNYGDKICTNMLRIIAESMADDSRLLIQEDIKPAPPDVKTAYLDFLMLTFGGKARNLSCWEQILKDAGLRISSISRASGPWESLSVLECVKVT</sequence>
<protein>
    <submittedName>
        <fullName evidence="5">O-methyltransferase</fullName>
    </submittedName>
</protein>
<evidence type="ECO:0000313" key="6">
    <source>
        <dbReference type="Proteomes" id="UP001239445"/>
    </source>
</evidence>
<dbReference type="EMBL" id="MU839851">
    <property type="protein sequence ID" value="KAK1749856.1"/>
    <property type="molecule type" value="Genomic_DNA"/>
</dbReference>
<dbReference type="Gene3D" id="1.10.10.10">
    <property type="entry name" value="Winged helix-like DNA-binding domain superfamily/Winged helix DNA-binding domain"/>
    <property type="match status" value="1"/>
</dbReference>
<dbReference type="InterPro" id="IPR016461">
    <property type="entry name" value="COMT-like"/>
</dbReference>
<keyword evidence="3" id="KW-0949">S-adenosyl-L-methionine</keyword>
<dbReference type="InterPro" id="IPR036388">
    <property type="entry name" value="WH-like_DNA-bd_sf"/>
</dbReference>
<name>A0AAJ0B5Q1_9PEZI</name>
<dbReference type="Gene3D" id="3.40.50.150">
    <property type="entry name" value="Vaccinia Virus protein VP39"/>
    <property type="match status" value="1"/>
</dbReference>
<dbReference type="GO" id="GO:0008171">
    <property type="term" value="F:O-methyltransferase activity"/>
    <property type="evidence" value="ECO:0007669"/>
    <property type="project" value="InterPro"/>
</dbReference>
<evidence type="ECO:0000313" key="5">
    <source>
        <dbReference type="EMBL" id="KAK1749856.1"/>
    </source>
</evidence>
<evidence type="ECO:0000256" key="3">
    <source>
        <dbReference type="ARBA" id="ARBA00022691"/>
    </source>
</evidence>
<keyword evidence="1" id="KW-0489">Methyltransferase</keyword>
<proteinExistence type="predicted"/>
<comment type="caution">
    <text evidence="5">The sequence shown here is derived from an EMBL/GenBank/DDBJ whole genome shotgun (WGS) entry which is preliminary data.</text>
</comment>
<organism evidence="5 6">
    <name type="scientific">Echria macrotheca</name>
    <dbReference type="NCBI Taxonomy" id="438768"/>
    <lineage>
        <taxon>Eukaryota</taxon>
        <taxon>Fungi</taxon>
        <taxon>Dikarya</taxon>
        <taxon>Ascomycota</taxon>
        <taxon>Pezizomycotina</taxon>
        <taxon>Sordariomycetes</taxon>
        <taxon>Sordariomycetidae</taxon>
        <taxon>Sordariales</taxon>
        <taxon>Schizotheciaceae</taxon>
        <taxon>Echria</taxon>
    </lineage>
</organism>